<dbReference type="PROSITE" id="PS50851">
    <property type="entry name" value="CHEW"/>
    <property type="match status" value="1"/>
</dbReference>
<evidence type="ECO:0000313" key="6">
    <source>
        <dbReference type="Proteomes" id="UP001163152"/>
    </source>
</evidence>
<dbReference type="SUPFAM" id="SSF50341">
    <property type="entry name" value="CheW-like"/>
    <property type="match status" value="1"/>
</dbReference>
<evidence type="ECO:0000256" key="3">
    <source>
        <dbReference type="SAM" id="Coils"/>
    </source>
</evidence>
<proteinExistence type="predicted"/>
<dbReference type="RefSeq" id="WP_268613005.1">
    <property type="nucleotide sequence ID" value="NZ_CP113797.1"/>
</dbReference>
<feature type="domain" description="CheW-like" evidence="4">
    <location>
        <begin position="206"/>
        <end position="344"/>
    </location>
</feature>
<dbReference type="InterPro" id="IPR002545">
    <property type="entry name" value="CheW-lke_dom"/>
</dbReference>
<dbReference type="KEGG" id="tsin:OXH18_11945"/>
<sequence length="355" mass="39868">MKKWWQKWWQFTEAAIAIAIAPSSRSSATMESANTAFQKADDSDQPITDGVIAVRSGQLAQLDHLACELLENQTRQINHHYHSYSVLQTLVHHLQNHQQTLNELLDAIEWLLLQPIEDNSKTQISSARGQNINLNTHTFETESEIDCRNLKTSIQIAIDEAMELTSITETLQYIHRQQCYSLTSQQQLLGIARNRLTVIQSPFLESLKLLLCESQKTIYAVPIDAIEQIVFAPNQVEIADQFIWQWQHRQEVIPIVVQTLSSLLADSDPARALPSSGSHIAILQTDTGWIGLQVDQVLGEQELVVHSLGDAIVPPPYVYGCCLTAQNHLALVIDVRALLKSALARTKNPRTSRCS</sequence>
<protein>
    <recommendedName>
        <fullName evidence="2">histidine kinase</fullName>
        <ecNumber evidence="2">2.7.13.3</ecNumber>
    </recommendedName>
</protein>
<dbReference type="PANTHER" id="PTHR43395:SF1">
    <property type="entry name" value="CHEMOTAXIS PROTEIN CHEA"/>
    <property type="match status" value="1"/>
</dbReference>
<dbReference type="EMBL" id="CP113797">
    <property type="protein sequence ID" value="WAL62667.1"/>
    <property type="molecule type" value="Genomic_DNA"/>
</dbReference>
<accession>A0A9E8ZJ29</accession>
<evidence type="ECO:0000259" key="4">
    <source>
        <dbReference type="PROSITE" id="PS50851"/>
    </source>
</evidence>
<reference evidence="5" key="1">
    <citation type="submission" date="2022-12" db="EMBL/GenBank/DDBJ databases">
        <title>Polyphasic identification of a Novel Hot-Spring Cyanobacterium Ocullathermofonsia sinensis gen nov. sp. nov. and Genomic Insights on its Adaptations to the Thermal Habitat.</title>
        <authorList>
            <person name="Daroch M."/>
            <person name="Tang J."/>
            <person name="Jiang Y."/>
        </authorList>
    </citation>
    <scope>NUCLEOTIDE SEQUENCE</scope>
    <source>
        <strain evidence="5">PKUAC-SCTA174</strain>
    </source>
</reference>
<dbReference type="InterPro" id="IPR051315">
    <property type="entry name" value="Bact_Chemotaxis_CheA"/>
</dbReference>
<feature type="coiled-coil region" evidence="3">
    <location>
        <begin position="87"/>
        <end position="114"/>
    </location>
</feature>
<evidence type="ECO:0000256" key="1">
    <source>
        <dbReference type="ARBA" id="ARBA00000085"/>
    </source>
</evidence>
<dbReference type="GO" id="GO:0004673">
    <property type="term" value="F:protein histidine kinase activity"/>
    <property type="evidence" value="ECO:0007669"/>
    <property type="project" value="UniProtKB-EC"/>
</dbReference>
<dbReference type="InterPro" id="IPR036061">
    <property type="entry name" value="CheW-like_dom_sf"/>
</dbReference>
<dbReference type="GO" id="GO:0006935">
    <property type="term" value="P:chemotaxis"/>
    <property type="evidence" value="ECO:0007669"/>
    <property type="project" value="InterPro"/>
</dbReference>
<dbReference type="AlphaFoldDB" id="A0A9E8ZJ29"/>
<evidence type="ECO:0000313" key="5">
    <source>
        <dbReference type="EMBL" id="WAL62667.1"/>
    </source>
</evidence>
<keyword evidence="3" id="KW-0175">Coiled coil</keyword>
<name>A0A9E8ZJ29_9CYAN</name>
<keyword evidence="6" id="KW-1185">Reference proteome</keyword>
<evidence type="ECO:0000256" key="2">
    <source>
        <dbReference type="ARBA" id="ARBA00012438"/>
    </source>
</evidence>
<dbReference type="SMART" id="SM00260">
    <property type="entry name" value="CheW"/>
    <property type="match status" value="1"/>
</dbReference>
<dbReference type="GO" id="GO:0007165">
    <property type="term" value="P:signal transduction"/>
    <property type="evidence" value="ECO:0007669"/>
    <property type="project" value="InterPro"/>
</dbReference>
<dbReference type="Gene3D" id="2.30.30.40">
    <property type="entry name" value="SH3 Domains"/>
    <property type="match status" value="1"/>
</dbReference>
<dbReference type="PANTHER" id="PTHR43395">
    <property type="entry name" value="SENSOR HISTIDINE KINASE CHEA"/>
    <property type="match status" value="1"/>
</dbReference>
<gene>
    <name evidence="5" type="ORF">OXH18_11945</name>
</gene>
<dbReference type="Proteomes" id="UP001163152">
    <property type="component" value="Chromosome"/>
</dbReference>
<dbReference type="EC" id="2.7.13.3" evidence="2"/>
<organism evidence="5 6">
    <name type="scientific">Thermocoleostomius sinensis A174</name>
    <dbReference type="NCBI Taxonomy" id="2016057"/>
    <lineage>
        <taxon>Bacteria</taxon>
        <taxon>Bacillati</taxon>
        <taxon>Cyanobacteriota</taxon>
        <taxon>Cyanophyceae</taxon>
        <taxon>Oculatellales</taxon>
        <taxon>Oculatellaceae</taxon>
        <taxon>Thermocoleostomius</taxon>
    </lineage>
</organism>
<comment type="catalytic activity">
    <reaction evidence="1">
        <text>ATP + protein L-histidine = ADP + protein N-phospho-L-histidine.</text>
        <dbReference type="EC" id="2.7.13.3"/>
    </reaction>
</comment>
<dbReference type="Pfam" id="PF01584">
    <property type="entry name" value="CheW"/>
    <property type="match status" value="1"/>
</dbReference>